<dbReference type="Gene3D" id="3.10.129.10">
    <property type="entry name" value="Hotdog Thioesterase"/>
    <property type="match status" value="2"/>
</dbReference>
<dbReference type="PANTHER" id="PTHR13078:SF57">
    <property type="entry name" value="DEHYDRATASE, PUTATIVE (AFU_ORTHOLOGUE AFUA_5G00640)-RELATED"/>
    <property type="match status" value="1"/>
</dbReference>
<dbReference type="GO" id="GO:0006635">
    <property type="term" value="P:fatty acid beta-oxidation"/>
    <property type="evidence" value="ECO:0007669"/>
    <property type="project" value="TreeGrafter"/>
</dbReference>
<accession>A0A1L9T7H0</accession>
<dbReference type="SUPFAM" id="SSF54637">
    <property type="entry name" value="Thioesterase/thiol ester dehydrase-isomerase"/>
    <property type="match status" value="2"/>
</dbReference>
<dbReference type="PANTHER" id="PTHR13078">
    <property type="entry name" value="PEROXISOMAL MULTIFUNCTIONAL ENZYME TYPE 2-RELATED"/>
    <property type="match status" value="1"/>
</dbReference>
<protein>
    <submittedName>
        <fullName evidence="3">Uncharacterized protein</fullName>
    </submittedName>
</protein>
<keyword evidence="4" id="KW-1185">Reference proteome</keyword>
<evidence type="ECO:0000259" key="2">
    <source>
        <dbReference type="Pfam" id="PF22622"/>
    </source>
</evidence>
<evidence type="ECO:0000313" key="4">
    <source>
        <dbReference type="Proteomes" id="UP000184356"/>
    </source>
</evidence>
<proteinExistence type="predicted"/>
<dbReference type="GO" id="GO:0003857">
    <property type="term" value="F:(3S)-3-hydroxyacyl-CoA dehydrogenase (NAD+) activity"/>
    <property type="evidence" value="ECO:0007669"/>
    <property type="project" value="TreeGrafter"/>
</dbReference>
<dbReference type="EMBL" id="KV878592">
    <property type="protein sequence ID" value="OJJ55382.1"/>
    <property type="molecule type" value="Genomic_DNA"/>
</dbReference>
<feature type="domain" description="MaoC-like" evidence="1">
    <location>
        <begin position="172"/>
        <end position="278"/>
    </location>
</feature>
<dbReference type="VEuPathDB" id="FungiDB:ASPSYDRAFT_92518"/>
<dbReference type="InterPro" id="IPR029069">
    <property type="entry name" value="HotDog_dom_sf"/>
</dbReference>
<dbReference type="GO" id="GO:0005777">
    <property type="term" value="C:peroxisome"/>
    <property type="evidence" value="ECO:0007669"/>
    <property type="project" value="TreeGrafter"/>
</dbReference>
<dbReference type="OrthoDB" id="60204at2759"/>
<dbReference type="GO" id="GO:0044594">
    <property type="term" value="F:17-beta-hydroxysteroid dehydrogenase (NAD+) activity"/>
    <property type="evidence" value="ECO:0007669"/>
    <property type="project" value="TreeGrafter"/>
</dbReference>
<dbReference type="AlphaFoldDB" id="A0A1L9T7H0"/>
<dbReference type="Pfam" id="PF22622">
    <property type="entry name" value="MFE-2_hydrat-2_N"/>
    <property type="match status" value="1"/>
</dbReference>
<evidence type="ECO:0000259" key="1">
    <source>
        <dbReference type="Pfam" id="PF01575"/>
    </source>
</evidence>
<organism evidence="3 4">
    <name type="scientific">Aspergillus sydowii CBS 593.65</name>
    <dbReference type="NCBI Taxonomy" id="1036612"/>
    <lineage>
        <taxon>Eukaryota</taxon>
        <taxon>Fungi</taxon>
        <taxon>Dikarya</taxon>
        <taxon>Ascomycota</taxon>
        <taxon>Pezizomycotina</taxon>
        <taxon>Eurotiomycetes</taxon>
        <taxon>Eurotiomycetidae</taxon>
        <taxon>Eurotiales</taxon>
        <taxon>Aspergillaceae</taxon>
        <taxon>Aspergillus</taxon>
        <taxon>Aspergillus subgen. Nidulantes</taxon>
    </lineage>
</organism>
<dbReference type="STRING" id="1036612.A0A1L9T7H0"/>
<dbReference type="GeneID" id="63768764"/>
<dbReference type="GO" id="GO:0004300">
    <property type="term" value="F:enoyl-CoA hydratase activity"/>
    <property type="evidence" value="ECO:0007669"/>
    <property type="project" value="TreeGrafter"/>
</dbReference>
<dbReference type="InterPro" id="IPR002539">
    <property type="entry name" value="MaoC-like_dom"/>
</dbReference>
<sequence length="306" mass="33974">MPGPSSTDEFPPQEVSWMQRDVLLFANSIGVKADDLHFLYELHPHFSVVPTYPLILPFKLTDQEVIEFYARNAPKAIPGAHKLDLRYAVDGQRNLKILKPLPTTSAGRRFELRNRLIGVYDKGASGSSLETEQRIIDADSGEVYAQTRSVSFLPGQGNWGGPRGPHTAMRSIPDRSPDARHVQSTTDETVFLYRLNGDYNPLHATEQVGKEMGMGGVIIHGLFTWSSACYGVLRECCGSDPAKLKEIEARFASPVRPGDTLITEIWRVGVKNGDEEVIFRTVNQDGVVVLSNGRALLRQAERDSKL</sequence>
<feature type="domain" description="Peroxisomal multifunctional enzyme type 2-like N-terminal" evidence="2">
    <location>
        <begin position="18"/>
        <end position="154"/>
    </location>
</feature>
<evidence type="ECO:0000313" key="3">
    <source>
        <dbReference type="EMBL" id="OJJ55382.1"/>
    </source>
</evidence>
<dbReference type="Pfam" id="PF01575">
    <property type="entry name" value="MaoC_dehydratas"/>
    <property type="match status" value="1"/>
</dbReference>
<dbReference type="CDD" id="cd03448">
    <property type="entry name" value="HDE_HSD"/>
    <property type="match status" value="1"/>
</dbReference>
<dbReference type="RefSeq" id="XP_040699188.1">
    <property type="nucleotide sequence ID" value="XM_040852691.1"/>
</dbReference>
<name>A0A1L9T7H0_9EURO</name>
<dbReference type="Proteomes" id="UP000184356">
    <property type="component" value="Unassembled WGS sequence"/>
</dbReference>
<dbReference type="InterPro" id="IPR054357">
    <property type="entry name" value="MFE-2_N"/>
</dbReference>
<gene>
    <name evidence="3" type="ORF">ASPSYDRAFT_92518</name>
</gene>
<reference evidence="4" key="1">
    <citation type="journal article" date="2017" name="Genome Biol.">
        <title>Comparative genomics reveals high biological diversity and specific adaptations in the industrially and medically important fungal genus Aspergillus.</title>
        <authorList>
            <person name="de Vries R.P."/>
            <person name="Riley R."/>
            <person name="Wiebenga A."/>
            <person name="Aguilar-Osorio G."/>
            <person name="Amillis S."/>
            <person name="Uchima C.A."/>
            <person name="Anderluh G."/>
            <person name="Asadollahi M."/>
            <person name="Askin M."/>
            <person name="Barry K."/>
            <person name="Battaglia E."/>
            <person name="Bayram O."/>
            <person name="Benocci T."/>
            <person name="Braus-Stromeyer S.A."/>
            <person name="Caldana C."/>
            <person name="Canovas D."/>
            <person name="Cerqueira G.C."/>
            <person name="Chen F."/>
            <person name="Chen W."/>
            <person name="Choi C."/>
            <person name="Clum A."/>
            <person name="Dos Santos R.A."/>
            <person name="Damasio A.R."/>
            <person name="Diallinas G."/>
            <person name="Emri T."/>
            <person name="Fekete E."/>
            <person name="Flipphi M."/>
            <person name="Freyberg S."/>
            <person name="Gallo A."/>
            <person name="Gournas C."/>
            <person name="Habgood R."/>
            <person name="Hainaut M."/>
            <person name="Harispe M.L."/>
            <person name="Henrissat B."/>
            <person name="Hilden K.S."/>
            <person name="Hope R."/>
            <person name="Hossain A."/>
            <person name="Karabika E."/>
            <person name="Karaffa L."/>
            <person name="Karanyi Z."/>
            <person name="Krasevec N."/>
            <person name="Kuo A."/>
            <person name="Kusch H."/>
            <person name="LaButti K."/>
            <person name="Lagendijk E.L."/>
            <person name="Lapidus A."/>
            <person name="Levasseur A."/>
            <person name="Lindquist E."/>
            <person name="Lipzen A."/>
            <person name="Logrieco A.F."/>
            <person name="MacCabe A."/>
            <person name="Maekelae M.R."/>
            <person name="Malavazi I."/>
            <person name="Melin P."/>
            <person name="Meyer V."/>
            <person name="Mielnichuk N."/>
            <person name="Miskei M."/>
            <person name="Molnar A.P."/>
            <person name="Mule G."/>
            <person name="Ngan C.Y."/>
            <person name="Orejas M."/>
            <person name="Orosz E."/>
            <person name="Ouedraogo J.P."/>
            <person name="Overkamp K.M."/>
            <person name="Park H.-S."/>
            <person name="Perrone G."/>
            <person name="Piumi F."/>
            <person name="Punt P.J."/>
            <person name="Ram A.F."/>
            <person name="Ramon A."/>
            <person name="Rauscher S."/>
            <person name="Record E."/>
            <person name="Riano-Pachon D.M."/>
            <person name="Robert V."/>
            <person name="Roehrig J."/>
            <person name="Ruller R."/>
            <person name="Salamov A."/>
            <person name="Salih N.S."/>
            <person name="Samson R.A."/>
            <person name="Sandor E."/>
            <person name="Sanguinetti M."/>
            <person name="Schuetze T."/>
            <person name="Sepcic K."/>
            <person name="Shelest E."/>
            <person name="Sherlock G."/>
            <person name="Sophianopoulou V."/>
            <person name="Squina F.M."/>
            <person name="Sun H."/>
            <person name="Susca A."/>
            <person name="Todd R.B."/>
            <person name="Tsang A."/>
            <person name="Unkles S.E."/>
            <person name="van de Wiele N."/>
            <person name="van Rossen-Uffink D."/>
            <person name="Oliveira J.V."/>
            <person name="Vesth T.C."/>
            <person name="Visser J."/>
            <person name="Yu J.-H."/>
            <person name="Zhou M."/>
            <person name="Andersen M.R."/>
            <person name="Archer D.B."/>
            <person name="Baker S.E."/>
            <person name="Benoit I."/>
            <person name="Brakhage A.A."/>
            <person name="Braus G.H."/>
            <person name="Fischer R."/>
            <person name="Frisvad J.C."/>
            <person name="Goldman G.H."/>
            <person name="Houbraken J."/>
            <person name="Oakley B."/>
            <person name="Pocsi I."/>
            <person name="Scazzocchio C."/>
            <person name="Seiboth B."/>
            <person name="vanKuyk P.A."/>
            <person name="Wortman J."/>
            <person name="Dyer P.S."/>
            <person name="Grigoriev I.V."/>
        </authorList>
    </citation>
    <scope>NUCLEOTIDE SEQUENCE [LARGE SCALE GENOMIC DNA]</scope>
    <source>
        <strain evidence="4">CBS 593.65</strain>
    </source>
</reference>